<sequence>MPEIVTPPPLTRFIGCDVGKAAIVVFDSRDGSSRSLANTPEALAAFAASLDATGLVVCEATGGYEDALLAALLVAGIPAHRADARKVKAFIRSFGTLGKSDALDARALARYAEERHARLPRWQAPDPQRERLQTLVLTRADLIAQRTACTNRLKAPGAEPVRPYLEALCACLVGQIQALEAAIAELMASADDLVRAEKTLRAIPGIGATTAAALIALMPELGHIDRRQAAALAGVAPHPNQSGAADAYRRTRGGRPEVKRTLFLAAMAASRFHPGLKDAYQRLRKAGKKPIVALTALMRRLIVIANARLRDAFAEHRQASAN</sequence>
<dbReference type="Pfam" id="PF01548">
    <property type="entry name" value="DEDD_Tnp_IS110"/>
    <property type="match status" value="1"/>
</dbReference>
<evidence type="ECO:0000313" key="3">
    <source>
        <dbReference type="EMBL" id="GJE68469.1"/>
    </source>
</evidence>
<feature type="domain" description="Transposase IS116/IS110/IS902 C-terminal" evidence="2">
    <location>
        <begin position="198"/>
        <end position="281"/>
    </location>
</feature>
<name>A0ABQ4UMH0_9HYPH</name>
<organism evidence="3 4">
    <name type="scientific">Methylorubrum aminovorans</name>
    <dbReference type="NCBI Taxonomy" id="269069"/>
    <lineage>
        <taxon>Bacteria</taxon>
        <taxon>Pseudomonadati</taxon>
        <taxon>Pseudomonadota</taxon>
        <taxon>Alphaproteobacteria</taxon>
        <taxon>Hyphomicrobiales</taxon>
        <taxon>Methylobacteriaceae</taxon>
        <taxon>Methylorubrum</taxon>
    </lineage>
</organism>
<evidence type="ECO:0000259" key="1">
    <source>
        <dbReference type="Pfam" id="PF01548"/>
    </source>
</evidence>
<dbReference type="EMBL" id="BPRC01000086">
    <property type="protein sequence ID" value="GJE68469.1"/>
    <property type="molecule type" value="Genomic_DNA"/>
</dbReference>
<dbReference type="NCBIfam" id="NF033542">
    <property type="entry name" value="transpos_IS110"/>
    <property type="match status" value="1"/>
</dbReference>
<comment type="caution">
    <text evidence="3">The sequence shown here is derived from an EMBL/GenBank/DDBJ whole genome shotgun (WGS) entry which is preliminary data.</text>
</comment>
<evidence type="ECO:0000259" key="2">
    <source>
        <dbReference type="Pfam" id="PF02371"/>
    </source>
</evidence>
<proteinExistence type="predicted"/>
<dbReference type="Pfam" id="PF02371">
    <property type="entry name" value="Transposase_20"/>
    <property type="match status" value="1"/>
</dbReference>
<dbReference type="InterPro" id="IPR002525">
    <property type="entry name" value="Transp_IS110-like_N"/>
</dbReference>
<protein>
    <submittedName>
        <fullName evidence="3">IS110 family transposase ISWpi12</fullName>
    </submittedName>
</protein>
<dbReference type="RefSeq" id="WP_238229216.1">
    <property type="nucleotide sequence ID" value="NZ_BAAADH010000064.1"/>
</dbReference>
<keyword evidence="4" id="KW-1185">Reference proteome</keyword>
<dbReference type="PANTHER" id="PTHR33055">
    <property type="entry name" value="TRANSPOSASE FOR INSERTION SEQUENCE ELEMENT IS1111A"/>
    <property type="match status" value="1"/>
</dbReference>
<reference evidence="3" key="2">
    <citation type="submission" date="2021-08" db="EMBL/GenBank/DDBJ databases">
        <authorList>
            <person name="Tani A."/>
            <person name="Ola A."/>
            <person name="Ogura Y."/>
            <person name="Katsura K."/>
            <person name="Hayashi T."/>
        </authorList>
    </citation>
    <scope>NUCLEOTIDE SEQUENCE</scope>
    <source>
        <strain evidence="3">NBRC 15686</strain>
    </source>
</reference>
<feature type="domain" description="Transposase IS110-like N-terminal" evidence="1">
    <location>
        <begin position="14"/>
        <end position="155"/>
    </location>
</feature>
<dbReference type="InterPro" id="IPR003346">
    <property type="entry name" value="Transposase_20"/>
</dbReference>
<accession>A0ABQ4UMH0</accession>
<dbReference type="Proteomes" id="UP001055039">
    <property type="component" value="Unassembled WGS sequence"/>
</dbReference>
<dbReference type="InterPro" id="IPR047650">
    <property type="entry name" value="Transpos_IS110"/>
</dbReference>
<gene>
    <name evidence="3" type="ORF">LNAOJCKE_5713</name>
</gene>
<reference evidence="3" key="1">
    <citation type="journal article" date="2021" name="Front. Microbiol.">
        <title>Comprehensive Comparative Genomics and Phenotyping of Methylobacterium Species.</title>
        <authorList>
            <person name="Alessa O."/>
            <person name="Ogura Y."/>
            <person name="Fujitani Y."/>
            <person name="Takami H."/>
            <person name="Hayashi T."/>
            <person name="Sahin N."/>
            <person name="Tani A."/>
        </authorList>
    </citation>
    <scope>NUCLEOTIDE SEQUENCE</scope>
    <source>
        <strain evidence="3">NBRC 15686</strain>
    </source>
</reference>
<evidence type="ECO:0000313" key="4">
    <source>
        <dbReference type="Proteomes" id="UP001055039"/>
    </source>
</evidence>
<dbReference type="PANTHER" id="PTHR33055:SF13">
    <property type="entry name" value="TRANSPOSASE"/>
    <property type="match status" value="1"/>
</dbReference>